<sequence>MTLSTHKPLTVYKASAGSGKTFTLATEYMKLVIANPEAYRSILAVTFTNKATEEMKLRIISQLYGLSKLLPESETYLKVIQDSLGMDRKQIAKRAHEALYNLLHHYSYFRVETIDSFFQWVMRNLAKELELSANLKLELNDREIERQAVDELIEGLSIGDKLLTWILDYIKGNIGEDKNWNVIGKIKRFGENLSKDFYKANEKQLRQKLEEEGFFERYSRQLEEVKRQAMEQVEQIAATFFDALDENGLTMDDFSRKKQGPWGYFEKLRTGACYEEYGVNSYQAKAVDSVDAWFTKAKATPQNPAYHVVEEMLRPLLEFAVEKMPQLLGVYRSVEVTKSNLSQLRLLGSIDQKIKEMNQDANRFLLSDTQPLLHALMESGAGDSSFIFEKIGTQLEHIMIDEFQDTSVTQWKNFKVLLDETMSHKESNNLIVGDVKQSIYRWRAGDWRLLNDIEREFPRPSDQLRLRSLATNYRSDRNVIEFNNQFFVYAADKEYQAQKETDESGAETLRQAYADVIQQVPESKPRQGYVRIKLLPKEEYREAMLALTAETVDELISQGACEGDIAILIRSNEIIRDVANYFLANRPQYKLVSDEAFRLDASTAVNTLVMALRLLCHQDDIVEATLSGYYHRLIMGEETEKSLPLPLEYTDHKEELMSMPLYDLVERLATIFRVHELKDQSAYVCAFYDQLDNYMEDGTGTVEDFLDAWDNNLHGKTIQSDEVAGIRLMTIHKSKGLEFAHVIMPFCDWPITKSHVIWCTPQASPFNELPLVPVDCSKSRLQDTIYEKDYHYERLQETVDNLNLLYVAFTRARQNLFVYGKRDVSNIRSRLIQDCLPDVARTLEGCKLSSMDEEKTEPIVMEYGELDINRQRKTEKESDNVFLKPVNRLTIHPDTYPLKAQFRQSNKSRGFIKGDDEQSTRGEYMQLGVILHQVFSTIQTADDVEGALSQLRIDGVLNAAPDEEKLREMLQRRLQTPKVKEWFSGQWEVYNERDILTVDEQSGEVKTYRPDRVMVNGTEMIVVDFKFAAQRPEHVSQVKGYMELLKRMSHLTVKGYLWYVYPNKIVTV</sequence>
<evidence type="ECO:0000256" key="6">
    <source>
        <dbReference type="ARBA" id="ARBA00022839"/>
    </source>
</evidence>
<dbReference type="GO" id="GO:0000725">
    <property type="term" value="P:recombinational repair"/>
    <property type="evidence" value="ECO:0007669"/>
    <property type="project" value="TreeGrafter"/>
</dbReference>
<feature type="domain" description="UvrD-like helicase ATP-binding" evidence="15">
    <location>
        <begin position="1"/>
        <end position="476"/>
    </location>
</feature>
<evidence type="ECO:0000256" key="11">
    <source>
        <dbReference type="ARBA" id="ARBA00034617"/>
    </source>
</evidence>
<dbReference type="AlphaFoldDB" id="A0A9D2FZC2"/>
<comment type="caution">
    <text evidence="17">The sequence shown here is derived from an EMBL/GenBank/DDBJ whole genome shotgun (WGS) entry which is preliminary data.</text>
</comment>
<dbReference type="Gene3D" id="3.40.50.300">
    <property type="entry name" value="P-loop containing nucleotide triphosphate hydrolases"/>
    <property type="match status" value="3"/>
</dbReference>
<keyword evidence="2 14" id="KW-0547">Nucleotide-binding</keyword>
<dbReference type="Proteomes" id="UP000824055">
    <property type="component" value="Unassembled WGS sequence"/>
</dbReference>
<evidence type="ECO:0000256" key="8">
    <source>
        <dbReference type="ARBA" id="ARBA00023125"/>
    </source>
</evidence>
<evidence type="ECO:0000313" key="18">
    <source>
        <dbReference type="Proteomes" id="UP000824055"/>
    </source>
</evidence>
<evidence type="ECO:0000256" key="3">
    <source>
        <dbReference type="ARBA" id="ARBA00022763"/>
    </source>
</evidence>
<proteinExistence type="predicted"/>
<dbReference type="InterPro" id="IPR011604">
    <property type="entry name" value="PDDEXK-like_dom_sf"/>
</dbReference>
<dbReference type="InterPro" id="IPR027417">
    <property type="entry name" value="P-loop_NTPase"/>
</dbReference>
<dbReference type="GO" id="GO:0004527">
    <property type="term" value="F:exonuclease activity"/>
    <property type="evidence" value="ECO:0007669"/>
    <property type="project" value="UniProtKB-KW"/>
</dbReference>
<organism evidence="17 18">
    <name type="scientific">Candidatus Prevotella avicola</name>
    <dbReference type="NCBI Taxonomy" id="2838738"/>
    <lineage>
        <taxon>Bacteria</taxon>
        <taxon>Pseudomonadati</taxon>
        <taxon>Bacteroidota</taxon>
        <taxon>Bacteroidia</taxon>
        <taxon>Bacteroidales</taxon>
        <taxon>Prevotellaceae</taxon>
        <taxon>Prevotella</taxon>
    </lineage>
</organism>
<evidence type="ECO:0000259" key="16">
    <source>
        <dbReference type="PROSITE" id="PS51217"/>
    </source>
</evidence>
<evidence type="ECO:0000256" key="13">
    <source>
        <dbReference type="ARBA" id="ARBA00048988"/>
    </source>
</evidence>
<keyword evidence="1" id="KW-0540">Nuclease</keyword>
<dbReference type="InterPro" id="IPR014016">
    <property type="entry name" value="UvrD-like_ATP-bd"/>
</dbReference>
<accession>A0A9D2FZC2</accession>
<dbReference type="PANTHER" id="PTHR11070:SF67">
    <property type="entry name" value="DNA 3'-5' HELICASE"/>
    <property type="match status" value="1"/>
</dbReference>
<evidence type="ECO:0000256" key="14">
    <source>
        <dbReference type="PROSITE-ProRule" id="PRU00560"/>
    </source>
</evidence>
<name>A0A9D2FZC2_9BACT</name>
<reference evidence="17" key="2">
    <citation type="submission" date="2021-04" db="EMBL/GenBank/DDBJ databases">
        <authorList>
            <person name="Gilroy R."/>
        </authorList>
    </citation>
    <scope>NUCLEOTIDE SEQUENCE</scope>
    <source>
        <strain evidence="17">ChiHecec3B27-8219</strain>
    </source>
</reference>
<evidence type="ECO:0000259" key="15">
    <source>
        <dbReference type="PROSITE" id="PS51198"/>
    </source>
</evidence>
<dbReference type="SUPFAM" id="SSF52540">
    <property type="entry name" value="P-loop containing nucleoside triphosphate hydrolases"/>
    <property type="match status" value="1"/>
</dbReference>
<evidence type="ECO:0000256" key="7">
    <source>
        <dbReference type="ARBA" id="ARBA00022840"/>
    </source>
</evidence>
<dbReference type="EC" id="5.6.2.4" evidence="12"/>
<dbReference type="Pfam" id="PF00580">
    <property type="entry name" value="UvrD-helicase"/>
    <property type="match status" value="1"/>
</dbReference>
<dbReference type="PROSITE" id="PS51217">
    <property type="entry name" value="UVRD_HELICASE_CTER"/>
    <property type="match status" value="1"/>
</dbReference>
<keyword evidence="9" id="KW-0234">DNA repair</keyword>
<dbReference type="EMBL" id="DXBE01000050">
    <property type="protein sequence ID" value="HIZ69572.1"/>
    <property type="molecule type" value="Genomic_DNA"/>
</dbReference>
<keyword evidence="7 14" id="KW-0067">ATP-binding</keyword>
<dbReference type="GO" id="GO:0003677">
    <property type="term" value="F:DNA binding"/>
    <property type="evidence" value="ECO:0007669"/>
    <property type="project" value="UniProtKB-KW"/>
</dbReference>
<dbReference type="Gene3D" id="1.10.3170.10">
    <property type="entry name" value="Recbcd, chain B, domain 2"/>
    <property type="match status" value="1"/>
</dbReference>
<reference evidence="17" key="1">
    <citation type="journal article" date="2021" name="PeerJ">
        <title>Extensive microbial diversity within the chicken gut microbiome revealed by metagenomics and culture.</title>
        <authorList>
            <person name="Gilroy R."/>
            <person name="Ravi A."/>
            <person name="Getino M."/>
            <person name="Pursley I."/>
            <person name="Horton D.L."/>
            <person name="Alikhan N.F."/>
            <person name="Baker D."/>
            <person name="Gharbi K."/>
            <person name="Hall N."/>
            <person name="Watson M."/>
            <person name="Adriaenssens E.M."/>
            <person name="Foster-Nyarko E."/>
            <person name="Jarju S."/>
            <person name="Secka A."/>
            <person name="Antonio M."/>
            <person name="Oren A."/>
            <person name="Chaudhuri R.R."/>
            <person name="La Ragione R."/>
            <person name="Hildebrand F."/>
            <person name="Pallen M.J."/>
        </authorList>
    </citation>
    <scope>NUCLEOTIDE SEQUENCE</scope>
    <source>
        <strain evidence="17">ChiHecec3B27-8219</strain>
    </source>
</reference>
<dbReference type="Pfam" id="PF13361">
    <property type="entry name" value="UvrD_C"/>
    <property type="match status" value="1"/>
</dbReference>
<evidence type="ECO:0000256" key="9">
    <source>
        <dbReference type="ARBA" id="ARBA00023204"/>
    </source>
</evidence>
<comment type="catalytic activity">
    <reaction evidence="13">
        <text>ATP + H2O = ADP + phosphate + H(+)</text>
        <dbReference type="Rhea" id="RHEA:13065"/>
        <dbReference type="ChEBI" id="CHEBI:15377"/>
        <dbReference type="ChEBI" id="CHEBI:15378"/>
        <dbReference type="ChEBI" id="CHEBI:30616"/>
        <dbReference type="ChEBI" id="CHEBI:43474"/>
        <dbReference type="ChEBI" id="CHEBI:456216"/>
        <dbReference type="EC" id="5.6.2.4"/>
    </reaction>
</comment>
<dbReference type="Gene3D" id="3.90.320.10">
    <property type="match status" value="1"/>
</dbReference>
<comment type="catalytic activity">
    <reaction evidence="11">
        <text>Couples ATP hydrolysis with the unwinding of duplex DNA by translocating in the 3'-5' direction.</text>
        <dbReference type="EC" id="5.6.2.4"/>
    </reaction>
</comment>
<keyword evidence="5 14" id="KW-0347">Helicase</keyword>
<evidence type="ECO:0000256" key="10">
    <source>
        <dbReference type="ARBA" id="ARBA00023235"/>
    </source>
</evidence>
<dbReference type="GO" id="GO:0043138">
    <property type="term" value="F:3'-5' DNA helicase activity"/>
    <property type="evidence" value="ECO:0007669"/>
    <property type="project" value="UniProtKB-EC"/>
</dbReference>
<dbReference type="PANTHER" id="PTHR11070">
    <property type="entry name" value="UVRD / RECB / PCRA DNA HELICASE FAMILY MEMBER"/>
    <property type="match status" value="1"/>
</dbReference>
<feature type="binding site" evidence="14">
    <location>
        <begin position="14"/>
        <end position="21"/>
    </location>
    <ligand>
        <name>ATP</name>
        <dbReference type="ChEBI" id="CHEBI:30616"/>
    </ligand>
</feature>
<evidence type="ECO:0000256" key="5">
    <source>
        <dbReference type="ARBA" id="ARBA00022806"/>
    </source>
</evidence>
<evidence type="ECO:0000256" key="1">
    <source>
        <dbReference type="ARBA" id="ARBA00022722"/>
    </source>
</evidence>
<protein>
    <recommendedName>
        <fullName evidence="12">DNA 3'-5' helicase</fullName>
        <ecNumber evidence="12">5.6.2.4</ecNumber>
    </recommendedName>
</protein>
<evidence type="ECO:0000256" key="12">
    <source>
        <dbReference type="ARBA" id="ARBA00034808"/>
    </source>
</evidence>
<dbReference type="InterPro" id="IPR014017">
    <property type="entry name" value="DNA_helicase_UvrD-like_C"/>
</dbReference>
<evidence type="ECO:0000256" key="4">
    <source>
        <dbReference type="ARBA" id="ARBA00022801"/>
    </source>
</evidence>
<keyword evidence="4 14" id="KW-0378">Hydrolase</keyword>
<keyword evidence="3" id="KW-0227">DNA damage</keyword>
<dbReference type="GO" id="GO:0005524">
    <property type="term" value="F:ATP binding"/>
    <property type="evidence" value="ECO:0007669"/>
    <property type="project" value="UniProtKB-UniRule"/>
</dbReference>
<feature type="domain" description="UvrD-like helicase C-terminal" evidence="16">
    <location>
        <begin position="499"/>
        <end position="736"/>
    </location>
</feature>
<gene>
    <name evidence="17" type="ORF">H9966_06810</name>
</gene>
<keyword evidence="6" id="KW-0269">Exonuclease</keyword>
<dbReference type="GO" id="GO:0005829">
    <property type="term" value="C:cytosol"/>
    <property type="evidence" value="ECO:0007669"/>
    <property type="project" value="TreeGrafter"/>
</dbReference>
<keyword evidence="10" id="KW-0413">Isomerase</keyword>
<evidence type="ECO:0000256" key="2">
    <source>
        <dbReference type="ARBA" id="ARBA00022741"/>
    </source>
</evidence>
<dbReference type="InterPro" id="IPR000212">
    <property type="entry name" value="DNA_helicase_UvrD/REP"/>
</dbReference>
<dbReference type="PROSITE" id="PS51198">
    <property type="entry name" value="UVRD_HELICASE_ATP_BIND"/>
    <property type="match status" value="1"/>
</dbReference>
<evidence type="ECO:0000313" key="17">
    <source>
        <dbReference type="EMBL" id="HIZ69572.1"/>
    </source>
</evidence>
<keyword evidence="8" id="KW-0238">DNA-binding</keyword>